<dbReference type="InterPro" id="IPR021471">
    <property type="entry name" value="DUF3124"/>
</dbReference>
<proteinExistence type="predicted"/>
<accession>A0A856MA13</accession>
<evidence type="ECO:0000256" key="1">
    <source>
        <dbReference type="SAM" id="SignalP"/>
    </source>
</evidence>
<sequence>MKLYPVFYLAIALILLTSCTSPQNPSQSQADMSQGNQSQKVVTLDKNFKAVMGETIYVPIYSHIYHGDNKRVFDLAATLSIRNTDLTKPIIITSVRYYDSNGKQLKQYLERPIQLDALASTDFVVDRTDTSGGVGANFIVEWVAQTKVFQPVVEAVMIGTDFQQGISWISPGKVIKSQSNSKQSSSVQGS</sequence>
<dbReference type="Pfam" id="PF11322">
    <property type="entry name" value="DUF3124"/>
    <property type="match status" value="1"/>
</dbReference>
<feature type="signal peptide" evidence="1">
    <location>
        <begin position="1"/>
        <end position="23"/>
    </location>
</feature>
<dbReference type="KEGG" id="bsen:DP114_02120"/>
<evidence type="ECO:0000313" key="3">
    <source>
        <dbReference type="Proteomes" id="UP000503129"/>
    </source>
</evidence>
<organism evidence="2 3">
    <name type="scientific">Brasilonema sennae CENA114</name>
    <dbReference type="NCBI Taxonomy" id="415709"/>
    <lineage>
        <taxon>Bacteria</taxon>
        <taxon>Bacillati</taxon>
        <taxon>Cyanobacteriota</taxon>
        <taxon>Cyanophyceae</taxon>
        <taxon>Nostocales</taxon>
        <taxon>Scytonemataceae</taxon>
        <taxon>Brasilonema</taxon>
        <taxon>Bromeliae group (in: Brasilonema)</taxon>
    </lineage>
</organism>
<name>A0A856MA13_9CYAN</name>
<keyword evidence="1" id="KW-0732">Signal</keyword>
<evidence type="ECO:0000313" key="2">
    <source>
        <dbReference type="EMBL" id="QDL06859.1"/>
    </source>
</evidence>
<dbReference type="EMBL" id="CP030118">
    <property type="protein sequence ID" value="QDL06859.1"/>
    <property type="molecule type" value="Genomic_DNA"/>
</dbReference>
<dbReference type="PROSITE" id="PS51257">
    <property type="entry name" value="PROKAR_LIPOPROTEIN"/>
    <property type="match status" value="1"/>
</dbReference>
<feature type="chain" id="PRO_5032647999" description="DUF3124 domain-containing protein" evidence="1">
    <location>
        <begin position="24"/>
        <end position="190"/>
    </location>
</feature>
<dbReference type="AlphaFoldDB" id="A0A856MA13"/>
<gene>
    <name evidence="2" type="ORF">DP114_02120</name>
</gene>
<reference evidence="2 3" key="1">
    <citation type="submission" date="2018-06" db="EMBL/GenBank/DDBJ databases">
        <title>Comparative genomics of Brasilonema spp. strains.</title>
        <authorList>
            <person name="Alvarenga D.O."/>
            <person name="Fiore M.F."/>
            <person name="Varani A.M."/>
        </authorList>
    </citation>
    <scope>NUCLEOTIDE SEQUENCE [LARGE SCALE GENOMIC DNA]</scope>
    <source>
        <strain evidence="2 3">CENA114</strain>
    </source>
</reference>
<dbReference type="Proteomes" id="UP000503129">
    <property type="component" value="Chromosome"/>
</dbReference>
<evidence type="ECO:0008006" key="4">
    <source>
        <dbReference type="Google" id="ProtNLM"/>
    </source>
</evidence>
<protein>
    <recommendedName>
        <fullName evidence="4">DUF3124 domain-containing protein</fullName>
    </recommendedName>
</protein>
<keyword evidence="3" id="KW-1185">Reference proteome</keyword>
<dbReference type="RefSeq" id="WP_171975319.1">
    <property type="nucleotide sequence ID" value="NZ_CAWOXK010000001.1"/>
</dbReference>